<keyword evidence="5" id="KW-0175">Coiled coil</keyword>
<proteinExistence type="inferred from homology"/>
<protein>
    <submittedName>
        <fullName evidence="7">V-type ATPase, G subunit</fullName>
    </submittedName>
</protein>
<evidence type="ECO:0000256" key="2">
    <source>
        <dbReference type="ARBA" id="ARBA00022448"/>
    </source>
</evidence>
<feature type="coiled-coil region" evidence="5">
    <location>
        <begin position="1135"/>
        <end position="1221"/>
    </location>
</feature>
<dbReference type="GO" id="GO:1990072">
    <property type="term" value="C:TRAPPIII protein complex"/>
    <property type="evidence" value="ECO:0007669"/>
    <property type="project" value="TreeGrafter"/>
</dbReference>
<dbReference type="InterPro" id="IPR024420">
    <property type="entry name" value="TRAPP_III_complex_Trs85"/>
</dbReference>
<feature type="domain" description="TPPC8 first Ig-like" evidence="6">
    <location>
        <begin position="453"/>
        <end position="634"/>
    </location>
</feature>
<dbReference type="Pfam" id="PF03179">
    <property type="entry name" value="V-ATPase_G"/>
    <property type="match status" value="1"/>
</dbReference>
<name>A0A0B1THN4_OESDE</name>
<dbReference type="FunFam" id="1.20.5.2950:FF:000001">
    <property type="entry name" value="V-type proton ATPase subunit G"/>
    <property type="match status" value="1"/>
</dbReference>
<dbReference type="AlphaFoldDB" id="A0A0B1THN4"/>
<evidence type="ECO:0000256" key="4">
    <source>
        <dbReference type="ARBA" id="ARBA00023065"/>
    </source>
</evidence>
<dbReference type="GO" id="GO:0016471">
    <property type="term" value="C:vacuolar proton-transporting V-type ATPase complex"/>
    <property type="evidence" value="ECO:0007669"/>
    <property type="project" value="InterPro"/>
</dbReference>
<evidence type="ECO:0000256" key="3">
    <source>
        <dbReference type="ARBA" id="ARBA00022781"/>
    </source>
</evidence>
<dbReference type="EMBL" id="KN549530">
    <property type="protein sequence ID" value="KHJ97053.1"/>
    <property type="molecule type" value="Genomic_DNA"/>
</dbReference>
<dbReference type="NCBIfam" id="TIGR01147">
    <property type="entry name" value="V_ATP_synt_G"/>
    <property type="match status" value="1"/>
</dbReference>
<evidence type="ECO:0000313" key="7">
    <source>
        <dbReference type="EMBL" id="KHJ97053.1"/>
    </source>
</evidence>
<reference evidence="7 8" key="1">
    <citation type="submission" date="2014-03" db="EMBL/GenBank/DDBJ databases">
        <title>Draft genome of the hookworm Oesophagostomum dentatum.</title>
        <authorList>
            <person name="Mitreva M."/>
        </authorList>
    </citation>
    <scope>NUCLEOTIDE SEQUENCE [LARGE SCALE GENOMIC DNA]</scope>
    <source>
        <strain evidence="7 8">OD-Hann</strain>
    </source>
</reference>
<evidence type="ECO:0000259" key="6">
    <source>
        <dbReference type="Pfam" id="PF24545"/>
    </source>
</evidence>
<dbReference type="Pfam" id="PF24545">
    <property type="entry name" value="Ig_TPPC8_1st"/>
    <property type="match status" value="1"/>
</dbReference>
<keyword evidence="2" id="KW-0813">Transport</keyword>
<organism evidence="7 8">
    <name type="scientific">Oesophagostomum dentatum</name>
    <name type="common">Nodular worm</name>
    <dbReference type="NCBI Taxonomy" id="61180"/>
    <lineage>
        <taxon>Eukaryota</taxon>
        <taxon>Metazoa</taxon>
        <taxon>Ecdysozoa</taxon>
        <taxon>Nematoda</taxon>
        <taxon>Chromadorea</taxon>
        <taxon>Rhabditida</taxon>
        <taxon>Rhabditina</taxon>
        <taxon>Rhabditomorpha</taxon>
        <taxon>Strongyloidea</taxon>
        <taxon>Strongylidae</taxon>
        <taxon>Oesophagostomum</taxon>
    </lineage>
</organism>
<dbReference type="InterPro" id="IPR058541">
    <property type="entry name" value="Ig_TPPC8_1st"/>
</dbReference>
<keyword evidence="8" id="KW-1185">Reference proteome</keyword>
<keyword evidence="4" id="KW-0406">Ion transport</keyword>
<dbReference type="Proteomes" id="UP000053660">
    <property type="component" value="Unassembled WGS sequence"/>
</dbReference>
<gene>
    <name evidence="7" type="ORF">OESDEN_02970</name>
</gene>
<dbReference type="Gene3D" id="1.20.5.2950">
    <property type="match status" value="1"/>
</dbReference>
<dbReference type="Pfam" id="PF12739">
    <property type="entry name" value="TRAPPC-Trs85"/>
    <property type="match status" value="1"/>
</dbReference>
<dbReference type="OrthoDB" id="203724at2759"/>
<accession>A0A0B1THN4</accession>
<keyword evidence="3" id="KW-0375">Hydrogen ion transport</keyword>
<evidence type="ECO:0000256" key="1">
    <source>
        <dbReference type="ARBA" id="ARBA00010066"/>
    </source>
</evidence>
<comment type="similarity">
    <text evidence="1">Belongs to the V-ATPase G subunit family.</text>
</comment>
<sequence>MCNVIAFQHSSVDSKVLTPSHCAPPKWTSPNTLKHYILLHDVVGDDESRYVRLAVFNEMCSTYGVESCQMLRVGEAATSEELPDLWDDMEEEDAVLNAGLRRALQHAAASAMAQQTLERKPNAPLHIFFHLLQIPHVERLMRTLFEQLAARRGLIGKSLTSGMKKWFGGSSGSNLASLSAVSFPPESMEMQSRRLADLAFMFGLFSFAYSQYRSVKKDFEHGQAWLHHAAATEMAAMALYFSDSSISPKHFPKHYFEAALENHKYTSVMRCALNAATVLGKLSMVKEAASLLSTVSSLDNDMCVAVTQSLASRYFEEAKMARKAAFYRVLAGNRFMKAGLKQNALECYRLALQKYISTGWDSVEDHLSSILSTDIADKKLAVDCACRLLRESDLQTTANHAAFVDNFVETLTRFKTGDEGDPVILPVPLINMQSIRVICGERPQSDDVPVNNAIAWVDMERAAFYKLAGSSSAFRPIHLVSDNDTDNQRVRSTPPDERFRVELVLRNPLKTSLTVQNIRLGITDMHMREGCENEASFTGQQVIPSLTFSPEESKKLALWVRPSCHLSSFRVESLMLQVCSSSGICVSGFLPIHITGKRLNKNPKQMKSVVHAMDERLHAVVAQKRWPLLDFRIQRKHQMQLYCGQAVTLNVDIENIGQELVTGLCVSTDGVDCVSVGAIDSTGNRISIPSLYSPTCSAVRTFDVGSVSISIGGKMRVYITIRAPATSKSEKNVGLLFFYRGENHANREWRTVLTLDPVPLFEASATALDESNGLATVNMRNVMFASDAALARCEVLRIRLVGQRVDSKGHWSEIDTSAFSLQPMRAGTVQLECEQSCNVCLSILAPRSDSLKPDGTKEPCWWLGGIPSDVPCWPPSLPIDASESVEPVVSDDYYQLAVLWKASIVDNKGHGGKQNGVAYGDIHSTMILKIIICFEVSTIVGETFIADPLSSSRSSLLLENNLKKAGPDDMLYSDPVREKALEWSPLNIICRPVKPIIHDFNKNRLAKIPLEVSVTNADELKRSVSVTLRYTPKVQEAVTSLTQLPPENRQQWWIDKEVMKATINHGESHVFRLIIRRASGLCSHIKTVSQPSVYDVAGSQMVLDAVFDGSEAMNFKVPNTLAVTCSGMASQTQGIQQLLAAEKRAAEKINEARKRKFQRMKQAKQEAQAEVEKYRQEREQKFKQYEQTYLGTKEDIESKIRRDTENEIEAMKKNVAAHKQQVIVRLLQLVCDIKPELHHNLILQKKLHGQFS</sequence>
<evidence type="ECO:0000256" key="5">
    <source>
        <dbReference type="SAM" id="Coils"/>
    </source>
</evidence>
<evidence type="ECO:0000313" key="8">
    <source>
        <dbReference type="Proteomes" id="UP000053660"/>
    </source>
</evidence>
<dbReference type="PANTHER" id="PTHR12975:SF6">
    <property type="entry name" value="TRAFFICKING PROTEIN PARTICLE COMPLEX SUBUNIT 8"/>
    <property type="match status" value="1"/>
</dbReference>
<dbReference type="GO" id="GO:0046961">
    <property type="term" value="F:proton-transporting ATPase activity, rotational mechanism"/>
    <property type="evidence" value="ECO:0007669"/>
    <property type="project" value="InterPro"/>
</dbReference>
<dbReference type="InterPro" id="IPR005124">
    <property type="entry name" value="V-ATPase_G"/>
</dbReference>
<dbReference type="PANTHER" id="PTHR12975">
    <property type="entry name" value="TRANSPORT PROTEIN TRAPP"/>
    <property type="match status" value="1"/>
</dbReference>